<gene>
    <name evidence="1" type="ORF">DSO57_1011759</name>
</gene>
<keyword evidence="2" id="KW-1185">Reference proteome</keyword>
<dbReference type="EMBL" id="QTSX02004301">
    <property type="protein sequence ID" value="KAJ9066206.1"/>
    <property type="molecule type" value="Genomic_DNA"/>
</dbReference>
<comment type="caution">
    <text evidence="1">The sequence shown here is derived from an EMBL/GenBank/DDBJ whole genome shotgun (WGS) entry which is preliminary data.</text>
</comment>
<dbReference type="Proteomes" id="UP001165960">
    <property type="component" value="Unassembled WGS sequence"/>
</dbReference>
<reference evidence="1" key="1">
    <citation type="submission" date="2022-04" db="EMBL/GenBank/DDBJ databases">
        <title>Genome of the entomopathogenic fungus Entomophthora muscae.</title>
        <authorList>
            <person name="Elya C."/>
            <person name="Lovett B.R."/>
            <person name="Lee E."/>
            <person name="Macias A.M."/>
            <person name="Hajek A.E."/>
            <person name="De Bivort B.L."/>
            <person name="Kasson M.T."/>
            <person name="De Fine Licht H.H."/>
            <person name="Stajich J.E."/>
        </authorList>
    </citation>
    <scope>NUCLEOTIDE SEQUENCE</scope>
    <source>
        <strain evidence="1">Berkeley</strain>
    </source>
</reference>
<name>A0ACC2SVB4_9FUNG</name>
<protein>
    <submittedName>
        <fullName evidence="1">Uncharacterized protein</fullName>
    </submittedName>
</protein>
<evidence type="ECO:0000313" key="2">
    <source>
        <dbReference type="Proteomes" id="UP001165960"/>
    </source>
</evidence>
<organism evidence="1 2">
    <name type="scientific">Entomophthora muscae</name>
    <dbReference type="NCBI Taxonomy" id="34485"/>
    <lineage>
        <taxon>Eukaryota</taxon>
        <taxon>Fungi</taxon>
        <taxon>Fungi incertae sedis</taxon>
        <taxon>Zoopagomycota</taxon>
        <taxon>Entomophthoromycotina</taxon>
        <taxon>Entomophthoromycetes</taxon>
        <taxon>Entomophthorales</taxon>
        <taxon>Entomophthoraceae</taxon>
        <taxon>Entomophthora</taxon>
    </lineage>
</organism>
<sequence>MSSLPIARGEDISRSSSGSGSDRSEGDEGFGSLKRYIVEPPKDLIPLHKRLKLGHPGLNLQSPDQIEDQLNSEKIRTGFFEKFLFKNEASNVVELMFDQFMDRTKLVELGSFMTSAMRRQRDLGVLRASGSPNIEKITLTEDERTRWLESITNPERPFAHLQTEASFGVPHGVRIEQVIKTLAERKCSMNNAVWIFRLMYNSEQKIKNIPFPQVTAESTTQLMRVLERGMADLRGAKSEAVEKHAARWSYYTALSCRLYSQDLVDQKQFLRWLVDGLSSSTSKGALLVPILVALLSEFARSRALSLLLIRALTPACEQASPTCQPFAAFCRGILEAMLVQMPDVFVGTGPRHPRPAPDWTRILTGSYQYQNTVYLTIGMCPTPESIASAAEAVMRRNRRFTTCPSECNPTIISWSTPSSPFPTPINLSTDLGEVARTVFHTATPSDWGSVFRVARELLLYVAHFGKRDPDLKYLTCGLLRVWAGVDCHHQEAVEAALLRFLDEWSGEGREQVLDTFGQLIRQGTFSFLRYLRRAVARGYLTVTFSSPKCAERHLEYLRTLPAYAADKETIHQRTATLQLGDHDYVDSLLSVICTRLPAILDPSSRNPAQIAPTADPPHGAPAWTEELLDQLRSASGYVRGEIVASLVSGITTYIIKDVQIGEDNWRVISKPGTALVSVREFALVAEVLEACQEIGALLEISAWVLVNTEERTLLPLLVHIFRRHQPTLIACGFSGVVLAALWRKHQEFKATLNHIDKSAAMFLLHLVFNNAPGSTYEIRNELESSLQALIAPTRPLNGVQEIPDYVAELYDPPSDATALRSRAASLCMRYRSVPGWWGRLFYNATQLINLRVTASEGPSSKLLQLVRNYSHLFYFLADFTLDTQTVVLEWARGLLLSPSSSTKWLIVFLVLLAARSLCSLPTILSLVLPPTDHPVTPDHPLLRSDTLLLLRLLLVGDAILPDGTSLCAQDFFALRLTRFTCFGTVDSLAPPFQLLYQLASLEAAFPASEDLHALRMKLASVEWLTHVGRKFSSAIYRRYMLNGTSPFRTSVSCPKVIPLLTETFAKVLGEVEINSRFTLESSDFTHPDGHAAFNRNLILTGLHLDKLTCGDPEACLDEINSYVQTFFCQWVDDLKLPMSLLLQAVQAIPSDLYPRVLQYANSRLRDPESSSSISSCTMYAIKNSHEAAKRFKLVIQTLLHSVSADPGWQQAKINFGMQLFEDLEPFGPQPQDQHVMLAAECPMSLARDYVSKNLNPNTYEISLHITEKDRAGFGVKEIFSSIELRLELLAPILPILVNGASHDLRLRWIKTILELLTCPILMDPANNSLFEFALDFFAFLFAEIPKESKTDTFSSLRSFLSVLPKCVIADPRLARLFPFGTQHSIPEHLFKEPESSKVARPYNPWEWDQGLVLNELPFPLSRFQPKHLSKPASAYISDPSDSSLLLEPQHLEPPLTSATSQAAPLPRTASTTISTSRMKYAKTAASPLKSFRATGSSPLNSLHAPSPKIPRNSSNLAPSNPQPPPYGN</sequence>
<proteinExistence type="predicted"/>
<evidence type="ECO:0000313" key="1">
    <source>
        <dbReference type="EMBL" id="KAJ9066206.1"/>
    </source>
</evidence>
<accession>A0ACC2SVB4</accession>